<keyword evidence="3 9" id="KW-0813">Transport</keyword>
<feature type="transmembrane region" description="Helical" evidence="9">
    <location>
        <begin position="80"/>
        <end position="102"/>
    </location>
</feature>
<keyword evidence="8 9" id="KW-0472">Membrane</keyword>
<proteinExistence type="inferred from homology"/>
<evidence type="ECO:0000256" key="2">
    <source>
        <dbReference type="ARBA" id="ARBA00007069"/>
    </source>
</evidence>
<evidence type="ECO:0000256" key="7">
    <source>
        <dbReference type="ARBA" id="ARBA00022989"/>
    </source>
</evidence>
<keyword evidence="13" id="KW-1185">Reference proteome</keyword>
<dbReference type="PROSITE" id="PS50928">
    <property type="entry name" value="ABC_TM1"/>
    <property type="match status" value="1"/>
</dbReference>
<protein>
    <recommendedName>
        <fullName evidence="10">Molybdenum transport system permease</fullName>
    </recommendedName>
</protein>
<dbReference type="Proteomes" id="UP000184529">
    <property type="component" value="Unassembled WGS sequence"/>
</dbReference>
<reference evidence="13" key="1">
    <citation type="submission" date="2016-11" db="EMBL/GenBank/DDBJ databases">
        <authorList>
            <person name="Varghese N."/>
            <person name="Submissions S."/>
        </authorList>
    </citation>
    <scope>NUCLEOTIDE SEQUENCE [LARGE SCALE GENOMIC DNA]</scope>
    <source>
        <strain evidence="13">DSM 16057</strain>
    </source>
</reference>
<evidence type="ECO:0000256" key="5">
    <source>
        <dbReference type="ARBA" id="ARBA00022505"/>
    </source>
</evidence>
<name>A0A1M6BXT1_9FIRM</name>
<dbReference type="Gene3D" id="1.10.3720.10">
    <property type="entry name" value="MetI-like"/>
    <property type="match status" value="1"/>
</dbReference>
<feature type="domain" description="ABC transmembrane type-1" evidence="11">
    <location>
        <begin position="9"/>
        <end position="209"/>
    </location>
</feature>
<evidence type="ECO:0000256" key="10">
    <source>
        <dbReference type="RuleBase" id="RU365097"/>
    </source>
</evidence>
<evidence type="ECO:0000256" key="8">
    <source>
        <dbReference type="ARBA" id="ARBA00023136"/>
    </source>
</evidence>
<evidence type="ECO:0000256" key="9">
    <source>
        <dbReference type="RuleBase" id="RU363032"/>
    </source>
</evidence>
<dbReference type="NCBIfam" id="NF038017">
    <property type="entry name" value="ABC_perm1"/>
    <property type="match status" value="1"/>
</dbReference>
<evidence type="ECO:0000256" key="4">
    <source>
        <dbReference type="ARBA" id="ARBA00022475"/>
    </source>
</evidence>
<sequence length="226" mass="24251">MSDEALTALLLSLRVALLATAVASVSGVACARLLTRAHFPGKDTLEAVLLLPLVLPPTVVGFGLLLFLGRNGPLAWVFPGQILFTWWSAVIASAVVAFPLMYQNAKAAFESVDINQERAARTLGAGEVRVFFTVSLPLAWPGIMAGLVLAFARALGEFGATLMVAGNIPGKTQTAPMAIYFAVEAGDYGTAVPLVVIVLLFSFAVIFWLNWWSRNRVARHALRRRG</sequence>
<dbReference type="NCBIfam" id="TIGR02141">
    <property type="entry name" value="modB_ABC"/>
    <property type="match status" value="1"/>
</dbReference>
<feature type="transmembrane region" description="Helical" evidence="9">
    <location>
        <begin position="130"/>
        <end position="151"/>
    </location>
</feature>
<keyword evidence="4 10" id="KW-1003">Cell membrane</keyword>
<dbReference type="OrthoDB" id="9795403at2"/>
<keyword evidence="6 9" id="KW-0812">Transmembrane</keyword>
<feature type="transmembrane region" description="Helical" evidence="9">
    <location>
        <begin position="188"/>
        <end position="209"/>
    </location>
</feature>
<dbReference type="CDD" id="cd06261">
    <property type="entry name" value="TM_PBP2"/>
    <property type="match status" value="1"/>
</dbReference>
<accession>A0A1M6BXT1</accession>
<dbReference type="PANTHER" id="PTHR30183:SF3">
    <property type="entry name" value="MOLYBDENUM TRANSPORT SYSTEM PERMEASE PROTEIN MODB"/>
    <property type="match status" value="1"/>
</dbReference>
<dbReference type="Pfam" id="PF00528">
    <property type="entry name" value="BPD_transp_1"/>
    <property type="match status" value="1"/>
</dbReference>
<dbReference type="InterPro" id="IPR000515">
    <property type="entry name" value="MetI-like"/>
</dbReference>
<comment type="function">
    <text evidence="10">Part of the binding-protein-dependent transport system for molybdenum; probably responsible for the translocation of the substrate across the membrane.</text>
</comment>
<evidence type="ECO:0000256" key="1">
    <source>
        <dbReference type="ARBA" id="ARBA00004651"/>
    </source>
</evidence>
<keyword evidence="7 9" id="KW-1133">Transmembrane helix</keyword>
<dbReference type="GO" id="GO:0005886">
    <property type="term" value="C:plasma membrane"/>
    <property type="evidence" value="ECO:0007669"/>
    <property type="project" value="UniProtKB-SubCell"/>
</dbReference>
<feature type="transmembrane region" description="Helical" evidence="9">
    <location>
        <begin position="47"/>
        <end position="68"/>
    </location>
</feature>
<dbReference type="PANTHER" id="PTHR30183">
    <property type="entry name" value="MOLYBDENUM TRANSPORT SYSTEM PERMEASE PROTEIN MODB"/>
    <property type="match status" value="1"/>
</dbReference>
<dbReference type="SUPFAM" id="SSF161098">
    <property type="entry name" value="MetI-like"/>
    <property type="match status" value="1"/>
</dbReference>
<gene>
    <name evidence="12" type="ORF">SAMN02745219_00519</name>
</gene>
<comment type="similarity">
    <text evidence="2 10">Belongs to the binding-protein-dependent transport system permease family. CysTW subfamily.</text>
</comment>
<dbReference type="EMBL" id="FQZM01000006">
    <property type="protein sequence ID" value="SHI53288.1"/>
    <property type="molecule type" value="Genomic_DNA"/>
</dbReference>
<dbReference type="GO" id="GO:0015098">
    <property type="term" value="F:molybdate ion transmembrane transporter activity"/>
    <property type="evidence" value="ECO:0007669"/>
    <property type="project" value="UniProtKB-UniRule"/>
</dbReference>
<organism evidence="12 13">
    <name type="scientific">Desulfofundulus thermosubterraneus DSM 16057</name>
    <dbReference type="NCBI Taxonomy" id="1121432"/>
    <lineage>
        <taxon>Bacteria</taxon>
        <taxon>Bacillati</taxon>
        <taxon>Bacillota</taxon>
        <taxon>Clostridia</taxon>
        <taxon>Eubacteriales</taxon>
        <taxon>Peptococcaceae</taxon>
        <taxon>Desulfofundulus</taxon>
    </lineage>
</organism>
<evidence type="ECO:0000313" key="13">
    <source>
        <dbReference type="Proteomes" id="UP000184529"/>
    </source>
</evidence>
<evidence type="ECO:0000256" key="6">
    <source>
        <dbReference type="ARBA" id="ARBA00022692"/>
    </source>
</evidence>
<dbReference type="InterPro" id="IPR011867">
    <property type="entry name" value="ModB_ABC"/>
</dbReference>
<dbReference type="STRING" id="1121432.SAMN02745219_00519"/>
<evidence type="ECO:0000313" key="12">
    <source>
        <dbReference type="EMBL" id="SHI53288.1"/>
    </source>
</evidence>
<keyword evidence="5 10" id="KW-0500">Molybdenum</keyword>
<comment type="caution">
    <text evidence="10">Lacks conserved residue(s) required for the propagation of feature annotation.</text>
</comment>
<dbReference type="AlphaFoldDB" id="A0A1M6BXT1"/>
<comment type="subcellular location">
    <subcellularLocation>
        <location evidence="1 9">Cell membrane</location>
        <topology evidence="1 9">Multi-pass membrane protein</topology>
    </subcellularLocation>
</comment>
<evidence type="ECO:0000259" key="11">
    <source>
        <dbReference type="PROSITE" id="PS50928"/>
    </source>
</evidence>
<dbReference type="InterPro" id="IPR049783">
    <property type="entry name" value="ABC_perm_TupB-like"/>
</dbReference>
<dbReference type="RefSeq" id="WP_072867212.1">
    <property type="nucleotide sequence ID" value="NZ_FQZM01000006.1"/>
</dbReference>
<evidence type="ECO:0000256" key="3">
    <source>
        <dbReference type="ARBA" id="ARBA00022448"/>
    </source>
</evidence>
<dbReference type="InterPro" id="IPR035906">
    <property type="entry name" value="MetI-like_sf"/>
</dbReference>